<gene>
    <name evidence="1" type="ORF">SI7747_14016980</name>
    <name evidence="2" type="ORF">SI8410_14018327</name>
</gene>
<sequence length="61" mass="7011">MNTSKFNSVLSCEIAKDIWDKVQVTYEGISEVTDTKIDILENEYYSFQMNDVGNNGNLEQK</sequence>
<accession>A0A7I8JLA3</accession>
<protein>
    <submittedName>
        <fullName evidence="1">Uncharacterized protein</fullName>
    </submittedName>
</protein>
<name>A0A7I8JLA3_SPIIN</name>
<dbReference type="AlphaFoldDB" id="A0A7I8JLA3"/>
<reference evidence="1" key="1">
    <citation type="submission" date="2019-12" db="EMBL/GenBank/DDBJ databases">
        <authorList>
            <person name="Scholz U."/>
            <person name="Mascher M."/>
            <person name="Fiebig A."/>
        </authorList>
    </citation>
    <scope>NUCLEOTIDE SEQUENCE</scope>
</reference>
<dbReference type="Proteomes" id="UP000663760">
    <property type="component" value="Chromosome 14"/>
</dbReference>
<keyword evidence="3" id="KW-1185">Reference proteome</keyword>
<dbReference type="Pfam" id="PF14223">
    <property type="entry name" value="Retrotran_gag_2"/>
    <property type="match status" value="1"/>
</dbReference>
<dbReference type="EMBL" id="LR746277">
    <property type="protein sequence ID" value="CAA7407649.1"/>
    <property type="molecule type" value="Genomic_DNA"/>
</dbReference>
<evidence type="ECO:0000313" key="2">
    <source>
        <dbReference type="EMBL" id="CAA7407649.1"/>
    </source>
</evidence>
<evidence type="ECO:0000313" key="1">
    <source>
        <dbReference type="EMBL" id="CAA2631332.1"/>
    </source>
</evidence>
<dbReference type="EMBL" id="LR743601">
    <property type="protein sequence ID" value="CAA2631332.1"/>
    <property type="molecule type" value="Genomic_DNA"/>
</dbReference>
<dbReference type="OrthoDB" id="784276at2759"/>
<proteinExistence type="predicted"/>
<organism evidence="1">
    <name type="scientific">Spirodela intermedia</name>
    <name type="common">Intermediate duckweed</name>
    <dbReference type="NCBI Taxonomy" id="51605"/>
    <lineage>
        <taxon>Eukaryota</taxon>
        <taxon>Viridiplantae</taxon>
        <taxon>Streptophyta</taxon>
        <taxon>Embryophyta</taxon>
        <taxon>Tracheophyta</taxon>
        <taxon>Spermatophyta</taxon>
        <taxon>Magnoliopsida</taxon>
        <taxon>Liliopsida</taxon>
        <taxon>Araceae</taxon>
        <taxon>Lemnoideae</taxon>
        <taxon>Spirodela</taxon>
    </lineage>
</organism>
<evidence type="ECO:0000313" key="3">
    <source>
        <dbReference type="Proteomes" id="UP000663760"/>
    </source>
</evidence>